<evidence type="ECO:0000313" key="2">
    <source>
        <dbReference type="EMBL" id="NBG94736.1"/>
    </source>
</evidence>
<protein>
    <submittedName>
        <fullName evidence="2">Helix-turn-helix domain-containing protein</fullName>
    </submittedName>
</protein>
<dbReference type="Pfam" id="PF01381">
    <property type="entry name" value="HTH_3"/>
    <property type="match status" value="1"/>
</dbReference>
<dbReference type="Gene3D" id="1.10.260.40">
    <property type="entry name" value="lambda repressor-like DNA-binding domains"/>
    <property type="match status" value="1"/>
</dbReference>
<organism evidence="2 3">
    <name type="scientific">Pyruvatibacter mobilis</name>
    <dbReference type="NCBI Taxonomy" id="1712261"/>
    <lineage>
        <taxon>Bacteria</taxon>
        <taxon>Pseudomonadati</taxon>
        <taxon>Pseudomonadota</taxon>
        <taxon>Alphaproteobacteria</taxon>
        <taxon>Hyphomicrobiales</taxon>
        <taxon>Parvibaculaceae</taxon>
        <taxon>Pyruvatibacter</taxon>
    </lineage>
</organism>
<dbReference type="SMART" id="SM00530">
    <property type="entry name" value="HTH_XRE"/>
    <property type="match status" value="1"/>
</dbReference>
<dbReference type="OrthoDB" id="9792093at2"/>
<accession>A0A845Q9B7</accession>
<dbReference type="AlphaFoldDB" id="A0A845Q9B7"/>
<gene>
    <name evidence="2" type="ORF">GTQ45_03215</name>
</gene>
<dbReference type="InterPro" id="IPR001387">
    <property type="entry name" value="Cro/C1-type_HTH"/>
</dbReference>
<keyword evidence="3" id="KW-1185">Reference proteome</keyword>
<reference evidence="2 3" key="1">
    <citation type="journal article" date="2016" name="Int. J. Syst. Evol. Microbiol.">
        <title>Pyruvatibacter mobilis gen. nov., sp. nov., a marine bacterium from the culture broth of Picochlorum sp. 122.</title>
        <authorList>
            <person name="Wang G."/>
            <person name="Tang M."/>
            <person name="Wu H."/>
            <person name="Dai S."/>
            <person name="Li T."/>
            <person name="Chen C."/>
            <person name="He H."/>
            <person name="Fan J."/>
            <person name="Xiang W."/>
            <person name="Li X."/>
        </authorList>
    </citation>
    <scope>NUCLEOTIDE SEQUENCE [LARGE SCALE GENOMIC DNA]</scope>
    <source>
        <strain evidence="2 3">GYP-11</strain>
    </source>
</reference>
<evidence type="ECO:0000313" key="3">
    <source>
        <dbReference type="Proteomes" id="UP000470384"/>
    </source>
</evidence>
<proteinExistence type="predicted"/>
<dbReference type="CDD" id="cd00093">
    <property type="entry name" value="HTH_XRE"/>
    <property type="match status" value="1"/>
</dbReference>
<evidence type="ECO:0000259" key="1">
    <source>
        <dbReference type="PROSITE" id="PS50943"/>
    </source>
</evidence>
<feature type="domain" description="HTH cro/C1-type" evidence="1">
    <location>
        <begin position="35"/>
        <end position="90"/>
    </location>
</feature>
<dbReference type="InterPro" id="IPR010982">
    <property type="entry name" value="Lambda_DNA-bd_dom_sf"/>
</dbReference>
<dbReference type="SUPFAM" id="SSF47413">
    <property type="entry name" value="lambda repressor-like DNA-binding domains"/>
    <property type="match status" value="1"/>
</dbReference>
<dbReference type="Proteomes" id="UP000470384">
    <property type="component" value="Unassembled WGS sequence"/>
</dbReference>
<dbReference type="GO" id="GO:0003677">
    <property type="term" value="F:DNA binding"/>
    <property type="evidence" value="ECO:0007669"/>
    <property type="project" value="InterPro"/>
</dbReference>
<name>A0A845Q9B7_9HYPH</name>
<comment type="caution">
    <text evidence="2">The sequence shown here is derived from an EMBL/GenBank/DDBJ whole genome shotgun (WGS) entry which is preliminary data.</text>
</comment>
<dbReference type="EMBL" id="WXYQ01000003">
    <property type="protein sequence ID" value="NBG94736.1"/>
    <property type="molecule type" value="Genomic_DNA"/>
</dbReference>
<dbReference type="PROSITE" id="PS50943">
    <property type="entry name" value="HTH_CROC1"/>
    <property type="match status" value="1"/>
</dbReference>
<dbReference type="RefSeq" id="WP_160586826.1">
    <property type="nucleotide sequence ID" value="NZ_BMHN01000001.1"/>
</dbReference>
<sequence>MTKTLEAYRKKALRDPAVKAEYERLGPEFRIARAIIDARKTARLTQADLATRMGTTQSAIARMESGRQMPSTKTLMKVAEATGTELLVGFG</sequence>
<dbReference type="GeneID" id="300655605"/>